<feature type="signal peptide" evidence="1">
    <location>
        <begin position="1"/>
        <end position="25"/>
    </location>
</feature>
<keyword evidence="3" id="KW-1185">Reference proteome</keyword>
<organism evidence="2 3">
    <name type="scientific">Setaria italica</name>
    <name type="common">Foxtail millet</name>
    <name type="synonym">Panicum italicum</name>
    <dbReference type="NCBI Taxonomy" id="4555"/>
    <lineage>
        <taxon>Eukaryota</taxon>
        <taxon>Viridiplantae</taxon>
        <taxon>Streptophyta</taxon>
        <taxon>Embryophyta</taxon>
        <taxon>Tracheophyta</taxon>
        <taxon>Spermatophyta</taxon>
        <taxon>Magnoliopsida</taxon>
        <taxon>Liliopsida</taxon>
        <taxon>Poales</taxon>
        <taxon>Poaceae</taxon>
        <taxon>PACMAD clade</taxon>
        <taxon>Panicoideae</taxon>
        <taxon>Panicodae</taxon>
        <taxon>Paniceae</taxon>
        <taxon>Cenchrinae</taxon>
        <taxon>Setaria</taxon>
    </lineage>
</organism>
<dbReference type="EMBL" id="AGNK02000541">
    <property type="status" value="NOT_ANNOTATED_CDS"/>
    <property type="molecule type" value="Genomic_DNA"/>
</dbReference>
<evidence type="ECO:0000313" key="2">
    <source>
        <dbReference type="EnsemblPlants" id="KQL31405"/>
    </source>
</evidence>
<dbReference type="Proteomes" id="UP000004995">
    <property type="component" value="Unassembled WGS sequence"/>
</dbReference>
<dbReference type="AlphaFoldDB" id="K3YXB2"/>
<evidence type="ECO:0000256" key="1">
    <source>
        <dbReference type="SAM" id="SignalP"/>
    </source>
</evidence>
<dbReference type="EnsemblPlants" id="KQL31405">
    <property type="protein sequence ID" value="KQL31405"/>
    <property type="gene ID" value="SETIT_018908mg"/>
</dbReference>
<sequence length="78" mass="8692">MTCQHKQLSILYTLLASLLLPKTKREGTRLKICAKRQYGVSIKGSVKLRDGSLSNLLLGAIISSYDIISDSVKHKEFN</sequence>
<dbReference type="Gramene" id="KQL31405">
    <property type="protein sequence ID" value="KQL31405"/>
    <property type="gene ID" value="SETIT_018908mg"/>
</dbReference>
<keyword evidence="1" id="KW-0732">Signal</keyword>
<protein>
    <submittedName>
        <fullName evidence="2">Uncharacterized protein</fullName>
    </submittedName>
</protein>
<reference evidence="2" key="2">
    <citation type="submission" date="2018-08" db="UniProtKB">
        <authorList>
            <consortium name="EnsemblPlants"/>
        </authorList>
    </citation>
    <scope>IDENTIFICATION</scope>
    <source>
        <strain evidence="2">Yugu1</strain>
    </source>
</reference>
<proteinExistence type="predicted"/>
<accession>K3YXB2</accession>
<dbReference type="HOGENOM" id="CLU_2626626_0_0_1"/>
<name>K3YXB2_SETIT</name>
<evidence type="ECO:0000313" key="3">
    <source>
        <dbReference type="Proteomes" id="UP000004995"/>
    </source>
</evidence>
<feature type="chain" id="PRO_5010127247" evidence="1">
    <location>
        <begin position="26"/>
        <end position="78"/>
    </location>
</feature>
<reference evidence="3" key="1">
    <citation type="journal article" date="2012" name="Nat. Biotechnol.">
        <title>Reference genome sequence of the model plant Setaria.</title>
        <authorList>
            <person name="Bennetzen J.L."/>
            <person name="Schmutz J."/>
            <person name="Wang H."/>
            <person name="Percifield R."/>
            <person name="Hawkins J."/>
            <person name="Pontaroli A.C."/>
            <person name="Estep M."/>
            <person name="Feng L."/>
            <person name="Vaughn J.N."/>
            <person name="Grimwood J."/>
            <person name="Jenkins J."/>
            <person name="Barry K."/>
            <person name="Lindquist E."/>
            <person name="Hellsten U."/>
            <person name="Deshpande S."/>
            <person name="Wang X."/>
            <person name="Wu X."/>
            <person name="Mitros T."/>
            <person name="Triplett J."/>
            <person name="Yang X."/>
            <person name="Ye C.Y."/>
            <person name="Mauro-Herrera M."/>
            <person name="Wang L."/>
            <person name="Li P."/>
            <person name="Sharma M."/>
            <person name="Sharma R."/>
            <person name="Ronald P.C."/>
            <person name="Panaud O."/>
            <person name="Kellogg E.A."/>
            <person name="Brutnell T.P."/>
            <person name="Doust A.N."/>
            <person name="Tuskan G.A."/>
            <person name="Rokhsar D."/>
            <person name="Devos K.M."/>
        </authorList>
    </citation>
    <scope>NUCLEOTIDE SEQUENCE [LARGE SCALE GENOMIC DNA]</scope>
    <source>
        <strain evidence="3">cv. Yugu1</strain>
    </source>
</reference>
<dbReference type="InParanoid" id="K3YXB2"/>